<organism evidence="1 2">
    <name type="scientific">Steinernema carpocapsae</name>
    <name type="common">Entomopathogenic nematode</name>
    <dbReference type="NCBI Taxonomy" id="34508"/>
    <lineage>
        <taxon>Eukaryota</taxon>
        <taxon>Metazoa</taxon>
        <taxon>Ecdysozoa</taxon>
        <taxon>Nematoda</taxon>
        <taxon>Chromadorea</taxon>
        <taxon>Rhabditida</taxon>
        <taxon>Tylenchina</taxon>
        <taxon>Panagrolaimomorpha</taxon>
        <taxon>Strongyloidoidea</taxon>
        <taxon>Steinernematidae</taxon>
        <taxon>Steinernema</taxon>
    </lineage>
</organism>
<reference evidence="1 2" key="2">
    <citation type="journal article" date="2019" name="G3 (Bethesda)">
        <title>Hybrid Assembly of the Genome of the Entomopathogenic Nematode Steinernema carpocapsae Identifies the X-Chromosome.</title>
        <authorList>
            <person name="Serra L."/>
            <person name="Macchietto M."/>
            <person name="Macias-Munoz A."/>
            <person name="McGill C.J."/>
            <person name="Rodriguez I.M."/>
            <person name="Rodriguez B."/>
            <person name="Murad R."/>
            <person name="Mortazavi A."/>
        </authorList>
    </citation>
    <scope>NUCLEOTIDE SEQUENCE [LARGE SCALE GENOMIC DNA]</scope>
    <source>
        <strain evidence="1 2">ALL</strain>
    </source>
</reference>
<gene>
    <name evidence="1" type="ORF">L596_021624</name>
</gene>
<dbReference type="Proteomes" id="UP000298663">
    <property type="component" value="Unassembled WGS sequence"/>
</dbReference>
<accession>A0A4U5MJA9</accession>
<evidence type="ECO:0000313" key="1">
    <source>
        <dbReference type="EMBL" id="TKR69466.1"/>
    </source>
</evidence>
<evidence type="ECO:0000313" key="2">
    <source>
        <dbReference type="Proteomes" id="UP000298663"/>
    </source>
</evidence>
<proteinExistence type="predicted"/>
<comment type="caution">
    <text evidence="1">The sequence shown here is derived from an EMBL/GenBank/DDBJ whole genome shotgun (WGS) entry which is preliminary data.</text>
</comment>
<dbReference type="EMBL" id="AZBU02000007">
    <property type="protein sequence ID" value="TKR69466.1"/>
    <property type="molecule type" value="Genomic_DNA"/>
</dbReference>
<reference evidence="1 2" key="1">
    <citation type="journal article" date="2015" name="Genome Biol.">
        <title>Comparative genomics of Steinernema reveals deeply conserved gene regulatory networks.</title>
        <authorList>
            <person name="Dillman A.R."/>
            <person name="Macchietto M."/>
            <person name="Porter C.F."/>
            <person name="Rogers A."/>
            <person name="Williams B."/>
            <person name="Antoshechkin I."/>
            <person name="Lee M.M."/>
            <person name="Goodwin Z."/>
            <person name="Lu X."/>
            <person name="Lewis E.E."/>
            <person name="Goodrich-Blair H."/>
            <person name="Stock S.P."/>
            <person name="Adams B.J."/>
            <person name="Sternberg P.W."/>
            <person name="Mortazavi A."/>
        </authorList>
    </citation>
    <scope>NUCLEOTIDE SEQUENCE [LARGE SCALE GENOMIC DNA]</scope>
    <source>
        <strain evidence="1 2">ALL</strain>
    </source>
</reference>
<keyword evidence="2" id="KW-1185">Reference proteome</keyword>
<dbReference type="AlphaFoldDB" id="A0A4U5MJA9"/>
<sequence length="97" mass="11321">MTVSQLSKITLLSLPFLSPGSVSHEHRLFKLMSTTAALFTLPPNRSLQKQQAEILHKTLVDLQRVLKKDFKFNFTLRERLMTSVWSVYIEHTYTWLS</sequence>
<protein>
    <submittedName>
        <fullName evidence="1">Uncharacterized protein</fullName>
    </submittedName>
</protein>
<name>A0A4U5MJA9_STECR</name>